<reference evidence="2 3" key="1">
    <citation type="submission" date="2019-08" db="EMBL/GenBank/DDBJ databases">
        <title>Six bacteriophages against potato bacterial diseases.</title>
        <authorList>
            <person name="Zhang X."/>
            <person name="Kering K."/>
        </authorList>
    </citation>
    <scope>NUCLEOTIDE SEQUENCE [LARGE SCALE GENOMIC DNA]</scope>
</reference>
<accession>A0A5P8D787</accession>
<proteinExistence type="predicted"/>
<feature type="region of interest" description="Disordered" evidence="1">
    <location>
        <begin position="84"/>
        <end position="105"/>
    </location>
</feature>
<sequence>MKGQFEAGKLAMIIGAIREERRHEVGRIVKLICLSDKKETFSESGVFWTNSNGERAWVVSGNVTSSQGRQGVTFKSEKHLMLIEPPDDEEGVKEDEEELSTTSVH</sequence>
<name>A0A5P8D787_9CAUD</name>
<feature type="compositionally biased region" description="Acidic residues" evidence="1">
    <location>
        <begin position="85"/>
        <end position="99"/>
    </location>
</feature>
<protein>
    <submittedName>
        <fullName evidence="2">Uncharacterized protein</fullName>
    </submittedName>
</protein>
<evidence type="ECO:0000313" key="3">
    <source>
        <dbReference type="Proteomes" id="UP000326781"/>
    </source>
</evidence>
<evidence type="ECO:0000313" key="2">
    <source>
        <dbReference type="EMBL" id="QFP93900.1"/>
    </source>
</evidence>
<organism evidence="2 3">
    <name type="scientific">Pectobacterium phage Wc4</name>
    <dbReference type="NCBI Taxonomy" id="2652428"/>
    <lineage>
        <taxon>Viruses</taxon>
        <taxon>Duplodnaviria</taxon>
        <taxon>Heunggongvirae</taxon>
        <taxon>Uroviricota</taxon>
        <taxon>Caudoviricetes</taxon>
        <taxon>Andersonviridae</taxon>
        <taxon>Andersonviridae incertae sedis</taxon>
        <taxon>Arnovirus</taxon>
        <taxon>Arnovirus Wc4</taxon>
    </lineage>
</organism>
<evidence type="ECO:0000256" key="1">
    <source>
        <dbReference type="SAM" id="MobiDB-lite"/>
    </source>
</evidence>
<dbReference type="EMBL" id="MN270891">
    <property type="protein sequence ID" value="QFP93900.1"/>
    <property type="molecule type" value="Genomic_DNA"/>
</dbReference>
<dbReference type="Proteomes" id="UP000326781">
    <property type="component" value="Segment"/>
</dbReference>
<keyword evidence="3" id="KW-1185">Reference proteome</keyword>